<proteinExistence type="predicted"/>
<dbReference type="KEGG" id="tva:4756289"/>
<reference evidence="1" key="1">
    <citation type="submission" date="2006-10" db="EMBL/GenBank/DDBJ databases">
        <authorList>
            <person name="Amadeo P."/>
            <person name="Zhao Q."/>
            <person name="Wortman J."/>
            <person name="Fraser-Liggett C."/>
            <person name="Carlton J."/>
        </authorList>
    </citation>
    <scope>NUCLEOTIDE SEQUENCE</scope>
    <source>
        <strain evidence="1">G3</strain>
    </source>
</reference>
<dbReference type="Proteomes" id="UP000001542">
    <property type="component" value="Unassembled WGS sequence"/>
</dbReference>
<dbReference type="AlphaFoldDB" id="A2F9C1"/>
<gene>
    <name evidence="1" type="ORF">TVAG_354310</name>
</gene>
<sequence>MSRVYINIQGFTFTDKKYDTNCTMVLNVIDSKQGATKKFTFNGSESSKIKKSYNIGVRDPNGDQTFTIELYRKKFFAEELIGKVEIPISFLEVDKLTYNMLELISENNFKHPVVLRVVLHLASQCHAFKCPVAIPKLKQFDITGFARQHVKKHENRMSMETKLLKYSYSF</sequence>
<dbReference type="EMBL" id="DS113673">
    <property type="protein sequence ID" value="EAX98493.1"/>
    <property type="molecule type" value="Genomic_DNA"/>
</dbReference>
<accession>A2F9C1</accession>
<organism evidence="1 2">
    <name type="scientific">Trichomonas vaginalis (strain ATCC PRA-98 / G3)</name>
    <dbReference type="NCBI Taxonomy" id="412133"/>
    <lineage>
        <taxon>Eukaryota</taxon>
        <taxon>Metamonada</taxon>
        <taxon>Parabasalia</taxon>
        <taxon>Trichomonadida</taxon>
        <taxon>Trichomonadidae</taxon>
        <taxon>Trichomonas</taxon>
    </lineage>
</organism>
<dbReference type="SMR" id="A2F9C1"/>
<reference evidence="1" key="2">
    <citation type="journal article" date="2007" name="Science">
        <title>Draft genome sequence of the sexually transmitted pathogen Trichomonas vaginalis.</title>
        <authorList>
            <person name="Carlton J.M."/>
            <person name="Hirt R.P."/>
            <person name="Silva J.C."/>
            <person name="Delcher A.L."/>
            <person name="Schatz M."/>
            <person name="Zhao Q."/>
            <person name="Wortman J.R."/>
            <person name="Bidwell S.L."/>
            <person name="Alsmark U.C.M."/>
            <person name="Besteiro S."/>
            <person name="Sicheritz-Ponten T."/>
            <person name="Noel C.J."/>
            <person name="Dacks J.B."/>
            <person name="Foster P.G."/>
            <person name="Simillion C."/>
            <person name="Van de Peer Y."/>
            <person name="Miranda-Saavedra D."/>
            <person name="Barton G.J."/>
            <person name="Westrop G.D."/>
            <person name="Mueller S."/>
            <person name="Dessi D."/>
            <person name="Fiori P.L."/>
            <person name="Ren Q."/>
            <person name="Paulsen I."/>
            <person name="Zhang H."/>
            <person name="Bastida-Corcuera F.D."/>
            <person name="Simoes-Barbosa A."/>
            <person name="Brown M.T."/>
            <person name="Hayes R.D."/>
            <person name="Mukherjee M."/>
            <person name="Okumura C.Y."/>
            <person name="Schneider R."/>
            <person name="Smith A.J."/>
            <person name="Vanacova S."/>
            <person name="Villalvazo M."/>
            <person name="Haas B.J."/>
            <person name="Pertea M."/>
            <person name="Feldblyum T.V."/>
            <person name="Utterback T.R."/>
            <person name="Shu C.L."/>
            <person name="Osoegawa K."/>
            <person name="de Jong P.J."/>
            <person name="Hrdy I."/>
            <person name="Horvathova L."/>
            <person name="Zubacova Z."/>
            <person name="Dolezal P."/>
            <person name="Malik S.B."/>
            <person name="Logsdon J.M. Jr."/>
            <person name="Henze K."/>
            <person name="Gupta A."/>
            <person name="Wang C.C."/>
            <person name="Dunne R.L."/>
            <person name="Upcroft J.A."/>
            <person name="Upcroft P."/>
            <person name="White O."/>
            <person name="Salzberg S.L."/>
            <person name="Tang P."/>
            <person name="Chiu C.-H."/>
            <person name="Lee Y.-S."/>
            <person name="Embley T.M."/>
            <person name="Coombs G.H."/>
            <person name="Mottram J.C."/>
            <person name="Tachezy J."/>
            <person name="Fraser-Liggett C.M."/>
            <person name="Johnson P.J."/>
        </authorList>
    </citation>
    <scope>NUCLEOTIDE SEQUENCE [LARGE SCALE GENOMIC DNA]</scope>
    <source>
        <strain evidence="1">G3</strain>
    </source>
</reference>
<dbReference type="InParanoid" id="A2F9C1"/>
<dbReference type="VEuPathDB" id="TrichDB:TVAGG3_0664210"/>
<evidence type="ECO:0000313" key="2">
    <source>
        <dbReference type="Proteomes" id="UP000001542"/>
    </source>
</evidence>
<dbReference type="VEuPathDB" id="TrichDB:TVAG_354310"/>
<keyword evidence="2" id="KW-1185">Reference proteome</keyword>
<evidence type="ECO:0000313" key="1">
    <source>
        <dbReference type="EMBL" id="EAX98493.1"/>
    </source>
</evidence>
<name>A2F9C1_TRIV3</name>
<dbReference type="RefSeq" id="XP_001311423.1">
    <property type="nucleotide sequence ID" value="XM_001311422.1"/>
</dbReference>
<protein>
    <submittedName>
        <fullName evidence="1">Uncharacterized protein</fullName>
    </submittedName>
</protein>